<proteinExistence type="predicted"/>
<dbReference type="Gene3D" id="3.90.320.10">
    <property type="match status" value="1"/>
</dbReference>
<organism evidence="1 2">
    <name type="scientific">Candidatus Wolfebacteria bacterium GW2011_GWA2_47_9b</name>
    <dbReference type="NCBI Taxonomy" id="1619005"/>
    <lineage>
        <taxon>Bacteria</taxon>
        <taxon>Candidatus Wolfeibacteriota</taxon>
    </lineage>
</organism>
<evidence type="ECO:0000313" key="1">
    <source>
        <dbReference type="EMBL" id="KKU88782.1"/>
    </source>
</evidence>
<reference evidence="1 2" key="1">
    <citation type="journal article" date="2015" name="Nature">
        <title>rRNA introns, odd ribosomes, and small enigmatic genomes across a large radiation of phyla.</title>
        <authorList>
            <person name="Brown C.T."/>
            <person name="Hug L.A."/>
            <person name="Thomas B.C."/>
            <person name="Sharon I."/>
            <person name="Castelle C.J."/>
            <person name="Singh A."/>
            <person name="Wilkins M.J."/>
            <person name="Williams K.H."/>
            <person name="Banfield J.F."/>
        </authorList>
    </citation>
    <scope>NUCLEOTIDE SEQUENCE [LARGE SCALE GENOMIC DNA]</scope>
</reference>
<name>A0A0G1U3Y5_9BACT</name>
<evidence type="ECO:0008006" key="3">
    <source>
        <dbReference type="Google" id="ProtNLM"/>
    </source>
</evidence>
<evidence type="ECO:0000313" key="2">
    <source>
        <dbReference type="Proteomes" id="UP000033882"/>
    </source>
</evidence>
<dbReference type="Proteomes" id="UP000033882">
    <property type="component" value="Unassembled WGS sequence"/>
</dbReference>
<gene>
    <name evidence="1" type="ORF">UY19_C0024G0002</name>
</gene>
<dbReference type="EMBL" id="LCPB01000024">
    <property type="protein sequence ID" value="KKU88782.1"/>
    <property type="molecule type" value="Genomic_DNA"/>
</dbReference>
<accession>A0A0G1U3Y5</accession>
<comment type="caution">
    <text evidence="1">The sequence shown here is derived from an EMBL/GenBank/DDBJ whole genome shotgun (WGS) entry which is preliminary data.</text>
</comment>
<dbReference type="AlphaFoldDB" id="A0A0G1U3Y5"/>
<dbReference type="InterPro" id="IPR011604">
    <property type="entry name" value="PDDEXK-like_dom_sf"/>
</dbReference>
<protein>
    <recommendedName>
        <fullName evidence="3">PD-(D/E)XK endonuclease-like domain-containing protein</fullName>
    </recommendedName>
</protein>
<sequence>MWNNSNSDKFKELNGYEINGVWYPRVTSILNIKAKPALYRYYAELENFAAAEEIMERSADEGTRVHEAIEAILVGKTPEYGEDIKPSIKAFQNFLEKSSIEVDSEWVERRVVNFNDRYAGTVDAMALIGGKFGVMDIKTSQGIYRDYNLQTAAYYPPLLEEFRTLQTRWILRVDQNQHCYVCGATMRTKGGREKIRPPYPMTNVNYKKCIHQWSDTEGIVQLKEFPYWQDDYQAFLGAKKLWEWEHSPLLKKIGYM</sequence>